<sequence length="120" mass="14213">MYLLIKVRKKKKNPQIVQKQRTSFYLLKIKTKESPEAIRQAVMDWLEERKEGQHRISYIQQHHHTLHLQDVDILSVRTVLGVGPHEIQMSQGKRLKLKPSHYQAIEQKVIENKKNVGEIQ</sequence>
<dbReference type="AlphaFoldDB" id="A0A841YHZ5"/>
<dbReference type="RefSeq" id="WP_185363544.1">
    <property type="nucleotide sequence ID" value="NZ_JAARPY010000020.1"/>
</dbReference>
<dbReference type="EMBL" id="JAARPY010000020">
    <property type="protein sequence ID" value="MBC1399919.1"/>
    <property type="molecule type" value="Genomic_DNA"/>
</dbReference>
<comment type="caution">
    <text evidence="1">The sequence shown here is derived from an EMBL/GenBank/DDBJ whole genome shotgun (WGS) entry which is preliminary data.</text>
</comment>
<protein>
    <submittedName>
        <fullName evidence="1">Uncharacterized protein</fullName>
    </submittedName>
</protein>
<evidence type="ECO:0000313" key="2">
    <source>
        <dbReference type="Proteomes" id="UP000571128"/>
    </source>
</evidence>
<gene>
    <name evidence="1" type="ORF">HB844_13730</name>
</gene>
<accession>A0A841YHZ5</accession>
<name>A0A841YHZ5_9LIST</name>
<dbReference type="Proteomes" id="UP000571128">
    <property type="component" value="Unassembled WGS sequence"/>
</dbReference>
<reference evidence="1 2" key="1">
    <citation type="submission" date="2020-03" db="EMBL/GenBank/DDBJ databases">
        <title>Soil Listeria distribution.</title>
        <authorList>
            <person name="Liao J."/>
            <person name="Wiedmann M."/>
        </authorList>
    </citation>
    <scope>NUCLEOTIDE SEQUENCE [LARGE SCALE GENOMIC DNA]</scope>
    <source>
        <strain evidence="1 2">FSL L7-1645</strain>
    </source>
</reference>
<organism evidence="1 2">
    <name type="scientific">Listeria fleischmannii</name>
    <dbReference type="NCBI Taxonomy" id="1069827"/>
    <lineage>
        <taxon>Bacteria</taxon>
        <taxon>Bacillati</taxon>
        <taxon>Bacillota</taxon>
        <taxon>Bacilli</taxon>
        <taxon>Bacillales</taxon>
        <taxon>Listeriaceae</taxon>
        <taxon>Listeria</taxon>
    </lineage>
</organism>
<evidence type="ECO:0000313" key="1">
    <source>
        <dbReference type="EMBL" id="MBC1399919.1"/>
    </source>
</evidence>
<proteinExistence type="predicted"/>